<gene>
    <name evidence="2" type="ORF">FC871_09535</name>
</gene>
<feature type="chain" id="PRO_5032309813" evidence="1">
    <location>
        <begin position="28"/>
        <end position="202"/>
    </location>
</feature>
<keyword evidence="1" id="KW-0732">Signal</keyword>
<dbReference type="EMBL" id="SWQE01000004">
    <property type="protein sequence ID" value="NFJ08712.1"/>
    <property type="molecule type" value="Genomic_DNA"/>
</dbReference>
<evidence type="ECO:0000313" key="2">
    <source>
        <dbReference type="EMBL" id="NFJ08712.1"/>
    </source>
</evidence>
<name>A0A846J5Q2_CLOBO</name>
<sequence>MKFKMKPVAILFMALLLSISVPLTAFASTSTGNSLVNVVVSDSDTKTIIAQVPKEHVAEYKEKLKNPDFKQEQINMMNGSTRTLPARALPEGKIITQKYLDRSDVKRAYEAVQPGAFESIIVDLGAGAALGQIMKALNASNAWTLTATVVAWAVEYIRVKPQDWWTQSYIMLFENRISCVRMSHIENLKPTYPAAWLILERL</sequence>
<evidence type="ECO:0000256" key="1">
    <source>
        <dbReference type="SAM" id="SignalP"/>
    </source>
</evidence>
<accession>A0A846J5Q2</accession>
<reference evidence="2 3" key="1">
    <citation type="submission" date="2019-04" db="EMBL/GenBank/DDBJ databases">
        <title>Genome sequencing of Clostridium botulinum Groups I-IV and Clostridium butyricum.</title>
        <authorList>
            <person name="Brunt J."/>
            <person name="Van Vliet A.H.M."/>
            <person name="Stringer S.C."/>
            <person name="Carter A.T."/>
            <person name="Peck M.W."/>
        </authorList>
    </citation>
    <scope>NUCLEOTIDE SEQUENCE [LARGE SCALE GENOMIC DNA]</scope>
    <source>
        <strain evidence="2 3">Colworth BL30</strain>
    </source>
</reference>
<evidence type="ECO:0000313" key="3">
    <source>
        <dbReference type="Proteomes" id="UP000480039"/>
    </source>
</evidence>
<organism evidence="2 3">
    <name type="scientific">Clostridium botulinum</name>
    <dbReference type="NCBI Taxonomy" id="1491"/>
    <lineage>
        <taxon>Bacteria</taxon>
        <taxon>Bacillati</taxon>
        <taxon>Bacillota</taxon>
        <taxon>Clostridia</taxon>
        <taxon>Eubacteriales</taxon>
        <taxon>Clostridiaceae</taxon>
        <taxon>Clostridium</taxon>
    </lineage>
</organism>
<dbReference type="Proteomes" id="UP000480039">
    <property type="component" value="Unassembled WGS sequence"/>
</dbReference>
<comment type="caution">
    <text evidence="2">The sequence shown here is derived from an EMBL/GenBank/DDBJ whole genome shotgun (WGS) entry which is preliminary data.</text>
</comment>
<proteinExistence type="predicted"/>
<protein>
    <submittedName>
        <fullName evidence="2">Uncharacterized protein</fullName>
    </submittedName>
</protein>
<dbReference type="AlphaFoldDB" id="A0A846J5Q2"/>
<feature type="signal peptide" evidence="1">
    <location>
        <begin position="1"/>
        <end position="27"/>
    </location>
</feature>